<dbReference type="RefSeq" id="WP_380018296.1">
    <property type="nucleotide sequence ID" value="NZ_JBHMED010000012.1"/>
</dbReference>
<proteinExistence type="predicted"/>
<protein>
    <submittedName>
        <fullName evidence="2">Uncharacterized protein</fullName>
    </submittedName>
</protein>
<evidence type="ECO:0000256" key="1">
    <source>
        <dbReference type="SAM" id="MobiDB-lite"/>
    </source>
</evidence>
<name>A0A917U310_9ACTN</name>
<dbReference type="AlphaFoldDB" id="A0A917U310"/>
<reference evidence="2" key="2">
    <citation type="submission" date="2020-09" db="EMBL/GenBank/DDBJ databases">
        <authorList>
            <person name="Sun Q."/>
            <person name="Ohkuma M."/>
        </authorList>
    </citation>
    <scope>NUCLEOTIDE SEQUENCE</scope>
    <source>
        <strain evidence="2">JCM 19831</strain>
    </source>
</reference>
<feature type="region of interest" description="Disordered" evidence="1">
    <location>
        <begin position="440"/>
        <end position="467"/>
    </location>
</feature>
<accession>A0A917U310</accession>
<keyword evidence="3" id="KW-1185">Reference proteome</keyword>
<dbReference type="EMBL" id="BMPI01000034">
    <property type="protein sequence ID" value="GGM51294.1"/>
    <property type="molecule type" value="Genomic_DNA"/>
</dbReference>
<evidence type="ECO:0000313" key="2">
    <source>
        <dbReference type="EMBL" id="GGM51294.1"/>
    </source>
</evidence>
<gene>
    <name evidence="2" type="ORF">GCM10007977_061330</name>
</gene>
<evidence type="ECO:0000313" key="3">
    <source>
        <dbReference type="Proteomes" id="UP000642070"/>
    </source>
</evidence>
<organism evidence="2 3">
    <name type="scientific">Dactylosporangium sucinum</name>
    <dbReference type="NCBI Taxonomy" id="1424081"/>
    <lineage>
        <taxon>Bacteria</taxon>
        <taxon>Bacillati</taxon>
        <taxon>Actinomycetota</taxon>
        <taxon>Actinomycetes</taxon>
        <taxon>Micromonosporales</taxon>
        <taxon>Micromonosporaceae</taxon>
        <taxon>Dactylosporangium</taxon>
    </lineage>
</organism>
<dbReference type="Proteomes" id="UP000642070">
    <property type="component" value="Unassembled WGS sequence"/>
</dbReference>
<comment type="caution">
    <text evidence="2">The sequence shown here is derived from an EMBL/GenBank/DDBJ whole genome shotgun (WGS) entry which is preliminary data.</text>
</comment>
<sequence length="467" mass="51708">MPWLDRMPLAEFAPHVPGAAVVQERWGPQLDRARILRISREFHRRAGTLTEAVADEHRRYRAGAAVIRTAHQPNYLASSNIVGQAVMADRLRRLCGSADRLPAVHMFTLIDYDINTDRRYRHALLPSPTSRDGSIALSLPAMRHVHDVFMFTETETTAVDLVGRLDLRLDHDHAALRKAHPNLALSRDLLHQRLDRIAGHLAFAAGQARSRSEYTAIVLSRLMNLDLGYSTMFVPGHRAIRLMGAHFAAIWSEWPDIVKVADTVDASPEWSGHAFHGGTAAGQLLAPFWLRCLCGRRLRLVWRDRPAGAARAECAECRLEHTVDPTRVAELGTANRLIPRVLADDLLDFTAWGHWAGCDYSGGLEHYQFSSLLAQRLGLAPLPIHLSDDLLYQPETDLMPSGFVAAAAALEREYPHAARAGRLASSGRASIAHALLWADKEPMKPGGPTSEHPGRERGDRLAVVAAQ</sequence>
<reference evidence="2" key="1">
    <citation type="journal article" date="2014" name="Int. J. Syst. Evol. Microbiol.">
        <title>Complete genome sequence of Corynebacterium casei LMG S-19264T (=DSM 44701T), isolated from a smear-ripened cheese.</title>
        <authorList>
            <consortium name="US DOE Joint Genome Institute (JGI-PGF)"/>
            <person name="Walter F."/>
            <person name="Albersmeier A."/>
            <person name="Kalinowski J."/>
            <person name="Ruckert C."/>
        </authorList>
    </citation>
    <scope>NUCLEOTIDE SEQUENCE</scope>
    <source>
        <strain evidence="2">JCM 19831</strain>
    </source>
</reference>